<accession>A0A6C0LJN7</accession>
<sequence>MGICMSKHSKVIACENEILKNKMYLYVNEISTLRMELQQLHNEKHSLNERSNEKIIAYRDSIQELQTQLSCKIV</sequence>
<feature type="coiled-coil region" evidence="1">
    <location>
        <begin position="30"/>
        <end position="68"/>
    </location>
</feature>
<proteinExistence type="predicted"/>
<protein>
    <submittedName>
        <fullName evidence="2">Uncharacterized protein</fullName>
    </submittedName>
</protein>
<evidence type="ECO:0000256" key="1">
    <source>
        <dbReference type="SAM" id="Coils"/>
    </source>
</evidence>
<reference evidence="2" key="1">
    <citation type="journal article" date="2020" name="Nature">
        <title>Giant virus diversity and host interactions through global metagenomics.</title>
        <authorList>
            <person name="Schulz F."/>
            <person name="Roux S."/>
            <person name="Paez-Espino D."/>
            <person name="Jungbluth S."/>
            <person name="Walsh D.A."/>
            <person name="Denef V.J."/>
            <person name="McMahon K.D."/>
            <person name="Konstantinidis K.T."/>
            <person name="Eloe-Fadrosh E.A."/>
            <person name="Kyrpides N.C."/>
            <person name="Woyke T."/>
        </authorList>
    </citation>
    <scope>NUCLEOTIDE SEQUENCE</scope>
    <source>
        <strain evidence="2">GVMAG-M-3300027810-10</strain>
    </source>
</reference>
<name>A0A6C0LJN7_9ZZZZ</name>
<evidence type="ECO:0000313" key="2">
    <source>
        <dbReference type="EMBL" id="QHU29881.1"/>
    </source>
</evidence>
<dbReference type="EMBL" id="MN740498">
    <property type="protein sequence ID" value="QHU29881.1"/>
    <property type="molecule type" value="Genomic_DNA"/>
</dbReference>
<keyword evidence="1" id="KW-0175">Coiled coil</keyword>
<organism evidence="2">
    <name type="scientific">viral metagenome</name>
    <dbReference type="NCBI Taxonomy" id="1070528"/>
    <lineage>
        <taxon>unclassified sequences</taxon>
        <taxon>metagenomes</taxon>
        <taxon>organismal metagenomes</taxon>
    </lineage>
</organism>
<dbReference type="AlphaFoldDB" id="A0A6C0LJN7"/>